<protein>
    <recommendedName>
        <fullName evidence="3">HEPN domain-containing protein</fullName>
    </recommendedName>
</protein>
<sequence length="105" mass="12534">MNHHDEASLRSAISRAYYGVFCISRNKKDFKNYKLKKGENIHRIIINKYKNSHDNNEKIVGKYLDDLRRNRNYSDYDEDKTIDFELAQRVLIKTKKILDNLGIKL</sequence>
<reference evidence="1 2" key="1">
    <citation type="journal article" date="2017" name="Front. Microbiol.">
        <title>Genome Sequence of Desulfurella amilsii Strain TR1 and Comparative Genomics of Desulfurellaceae Family.</title>
        <authorList>
            <person name="Florentino A.P."/>
            <person name="Stams A.J."/>
            <person name="Sanchez-Andrea I."/>
        </authorList>
    </citation>
    <scope>NUCLEOTIDE SEQUENCE [LARGE SCALE GENOMIC DNA]</scope>
    <source>
        <strain evidence="1 2">TR1</strain>
    </source>
</reference>
<dbReference type="AlphaFoldDB" id="A0A1X4XVW1"/>
<dbReference type="Gene3D" id="1.20.120.330">
    <property type="entry name" value="Nucleotidyltransferases domain 2"/>
    <property type="match status" value="1"/>
</dbReference>
<organism evidence="1 2">
    <name type="scientific">Desulfurella amilsii</name>
    <dbReference type="NCBI Taxonomy" id="1562698"/>
    <lineage>
        <taxon>Bacteria</taxon>
        <taxon>Pseudomonadati</taxon>
        <taxon>Campylobacterota</taxon>
        <taxon>Desulfurellia</taxon>
        <taxon>Desulfurellales</taxon>
        <taxon>Desulfurellaceae</taxon>
        <taxon>Desulfurella</taxon>
    </lineage>
</organism>
<dbReference type="STRING" id="1562698.DESAMIL20_1207"/>
<comment type="caution">
    <text evidence="1">The sequence shown here is derived from an EMBL/GenBank/DDBJ whole genome shotgun (WGS) entry which is preliminary data.</text>
</comment>
<dbReference type="EMBL" id="MDSU01000018">
    <property type="protein sequence ID" value="OSS41654.1"/>
    <property type="molecule type" value="Genomic_DNA"/>
</dbReference>
<proteinExistence type="predicted"/>
<gene>
    <name evidence="1" type="ORF">DESAMIL20_1207</name>
</gene>
<dbReference type="Proteomes" id="UP000194141">
    <property type="component" value="Unassembled WGS sequence"/>
</dbReference>
<evidence type="ECO:0008006" key="3">
    <source>
        <dbReference type="Google" id="ProtNLM"/>
    </source>
</evidence>
<evidence type="ECO:0000313" key="1">
    <source>
        <dbReference type="EMBL" id="OSS41654.1"/>
    </source>
</evidence>
<keyword evidence="2" id="KW-1185">Reference proteome</keyword>
<name>A0A1X4XVW1_9BACT</name>
<accession>A0A1X4XVW1</accession>
<evidence type="ECO:0000313" key="2">
    <source>
        <dbReference type="Proteomes" id="UP000194141"/>
    </source>
</evidence>